<keyword evidence="3" id="KW-1185">Reference proteome</keyword>
<dbReference type="SUPFAM" id="SSF48726">
    <property type="entry name" value="Immunoglobulin"/>
    <property type="match status" value="1"/>
</dbReference>
<protein>
    <recommendedName>
        <fullName evidence="5">Ig-like domain-containing protein</fullName>
    </recommendedName>
</protein>
<dbReference type="InterPro" id="IPR013783">
    <property type="entry name" value="Ig-like_fold"/>
</dbReference>
<dbReference type="InterPro" id="IPR036179">
    <property type="entry name" value="Ig-like_dom_sf"/>
</dbReference>
<gene>
    <name evidence="1" type="ORF">BJG266_LOCUS8339</name>
    <name evidence="2" type="ORF">QVE165_LOCUS29758</name>
</gene>
<dbReference type="Proteomes" id="UP000663832">
    <property type="component" value="Unassembled WGS sequence"/>
</dbReference>
<dbReference type="AlphaFoldDB" id="A0A813X504"/>
<proteinExistence type="predicted"/>
<dbReference type="Proteomes" id="UP000663877">
    <property type="component" value="Unassembled WGS sequence"/>
</dbReference>
<evidence type="ECO:0008006" key="5">
    <source>
        <dbReference type="Google" id="ProtNLM"/>
    </source>
</evidence>
<reference evidence="1" key="1">
    <citation type="submission" date="2021-02" db="EMBL/GenBank/DDBJ databases">
        <authorList>
            <person name="Nowell W R."/>
        </authorList>
    </citation>
    <scope>NUCLEOTIDE SEQUENCE</scope>
</reference>
<accession>A0A813X504</accession>
<dbReference type="EMBL" id="CAJNOI010000026">
    <property type="protein sequence ID" value="CAF0860288.1"/>
    <property type="molecule type" value="Genomic_DNA"/>
</dbReference>
<sequence length="232" mass="26172">MNQKNVEIIPCLITVGWSPKSTWLKSLIDGINNINFGSTDDIRIDHAITKLAQRIVDIISVSKMMKPSISANFIIPPISQEKKPNIMVDLSSSKIIREGDPLELRLVTDGLGAYNCKWCFNEQDIMLNNSETILRVEDHDRICCLRIENFQARHAGEYQAILSNATGVIMKSKNIICTMGKSPQFIVDENEPHIIGVHGEDCVIRCQIDAIPEAIVTWYVSYSFVVNFSYEL</sequence>
<evidence type="ECO:0000313" key="2">
    <source>
        <dbReference type="EMBL" id="CAF1274020.1"/>
    </source>
</evidence>
<organism evidence="1 4">
    <name type="scientific">Adineta steineri</name>
    <dbReference type="NCBI Taxonomy" id="433720"/>
    <lineage>
        <taxon>Eukaryota</taxon>
        <taxon>Metazoa</taxon>
        <taxon>Spiralia</taxon>
        <taxon>Gnathifera</taxon>
        <taxon>Rotifera</taxon>
        <taxon>Eurotatoria</taxon>
        <taxon>Bdelloidea</taxon>
        <taxon>Adinetida</taxon>
        <taxon>Adinetidae</taxon>
        <taxon>Adineta</taxon>
    </lineage>
</organism>
<dbReference type="EMBL" id="CAJNOM010000241">
    <property type="protein sequence ID" value="CAF1274020.1"/>
    <property type="molecule type" value="Genomic_DNA"/>
</dbReference>
<name>A0A813X504_9BILA</name>
<evidence type="ECO:0000313" key="4">
    <source>
        <dbReference type="Proteomes" id="UP000663877"/>
    </source>
</evidence>
<comment type="caution">
    <text evidence="1">The sequence shown here is derived from an EMBL/GenBank/DDBJ whole genome shotgun (WGS) entry which is preliminary data.</text>
</comment>
<dbReference type="Gene3D" id="2.60.40.10">
    <property type="entry name" value="Immunoglobulins"/>
    <property type="match status" value="1"/>
</dbReference>
<evidence type="ECO:0000313" key="3">
    <source>
        <dbReference type="Proteomes" id="UP000663832"/>
    </source>
</evidence>
<evidence type="ECO:0000313" key="1">
    <source>
        <dbReference type="EMBL" id="CAF0860288.1"/>
    </source>
</evidence>